<dbReference type="InterPro" id="IPR036236">
    <property type="entry name" value="Znf_C2H2_sf"/>
</dbReference>
<evidence type="ECO:0000256" key="11">
    <source>
        <dbReference type="SAM" id="MobiDB-lite"/>
    </source>
</evidence>
<evidence type="ECO:0000256" key="4">
    <source>
        <dbReference type="ARBA" id="ARBA00022737"/>
    </source>
</evidence>
<evidence type="ECO:0000259" key="12">
    <source>
        <dbReference type="PROSITE" id="PS50157"/>
    </source>
</evidence>
<feature type="compositionally biased region" description="Basic and acidic residues" evidence="11">
    <location>
        <begin position="134"/>
        <end position="158"/>
    </location>
</feature>
<evidence type="ECO:0000256" key="2">
    <source>
        <dbReference type="ARBA" id="ARBA00022553"/>
    </source>
</evidence>
<evidence type="ECO:0000256" key="7">
    <source>
        <dbReference type="ARBA" id="ARBA00023015"/>
    </source>
</evidence>
<evidence type="ECO:0000256" key="3">
    <source>
        <dbReference type="ARBA" id="ARBA00022723"/>
    </source>
</evidence>
<sequence>MPRTKQIHPRNLRDKIEEAQKELNGTEDQQKEGSEVGTRGTPDAIKGVKRKKIVTENHLKKIPKSPLRNPPEAKLKQNVALSLLNSKQKIEKPLYTQAITTHSVSDVLVYSSKWKNSLNKRALNKKKLTTSEFSNKENSDASTEHDKENSSTKTEPRRVKIFDGGYKSNEDYVYVRGRGRGKYICEECGIRCKKPSMLKKHIRTHTDVRPYHCNYCNFSFKTKGNLTKHMKSKAHSKKCMDLGISVGLIDDQDGDEYGITFGCGA</sequence>
<dbReference type="GO" id="GO:0000978">
    <property type="term" value="F:RNA polymerase II cis-regulatory region sequence-specific DNA binding"/>
    <property type="evidence" value="ECO:0007669"/>
    <property type="project" value="TreeGrafter"/>
</dbReference>
<evidence type="ECO:0000256" key="10">
    <source>
        <dbReference type="PROSITE-ProRule" id="PRU00042"/>
    </source>
</evidence>
<dbReference type="GO" id="GO:0008270">
    <property type="term" value="F:zinc ion binding"/>
    <property type="evidence" value="ECO:0007669"/>
    <property type="project" value="UniProtKB-KW"/>
</dbReference>
<feature type="region of interest" description="Disordered" evidence="11">
    <location>
        <begin position="129"/>
        <end position="158"/>
    </location>
</feature>
<keyword evidence="6" id="KW-0862">Zinc</keyword>
<feature type="region of interest" description="Disordered" evidence="11">
    <location>
        <begin position="1"/>
        <end position="47"/>
    </location>
</feature>
<protein>
    <submittedName>
        <fullName evidence="13">Zinc finger protein 40 isoform A</fullName>
    </submittedName>
</protein>
<dbReference type="InterPro" id="IPR051969">
    <property type="entry name" value="Zinc-finger_DNA-bd_regulators"/>
</dbReference>
<dbReference type="GO" id="GO:0000981">
    <property type="term" value="F:DNA-binding transcription factor activity, RNA polymerase II-specific"/>
    <property type="evidence" value="ECO:0007669"/>
    <property type="project" value="TreeGrafter"/>
</dbReference>
<dbReference type="eggNOG" id="KOG1721">
    <property type="taxonomic scope" value="Eukaryota"/>
</dbReference>
<feature type="compositionally biased region" description="Basic and acidic residues" evidence="11">
    <location>
        <begin position="11"/>
        <end position="21"/>
    </location>
</feature>
<keyword evidence="3" id="KW-0479">Metal-binding</keyword>
<dbReference type="SUPFAM" id="SSF57667">
    <property type="entry name" value="beta-beta-alpha zinc fingers"/>
    <property type="match status" value="1"/>
</dbReference>
<feature type="compositionally biased region" description="Basic residues" evidence="11">
    <location>
        <begin position="1"/>
        <end position="10"/>
    </location>
</feature>
<keyword evidence="4" id="KW-0677">Repeat</keyword>
<feature type="domain" description="C2H2-type" evidence="12">
    <location>
        <begin position="183"/>
        <end position="210"/>
    </location>
</feature>
<dbReference type="AlphaFoldDB" id="A0A151N116"/>
<dbReference type="FunFam" id="3.30.160.60:FF:000033">
    <property type="entry name" value="Immunodeficiency virus type I enhancer binding protein 1"/>
    <property type="match status" value="1"/>
</dbReference>
<dbReference type="PROSITE" id="PS00028">
    <property type="entry name" value="ZINC_FINGER_C2H2_1"/>
    <property type="match status" value="2"/>
</dbReference>
<comment type="caution">
    <text evidence="13">The sequence shown here is derived from an EMBL/GenBank/DDBJ whole genome shotgun (WGS) entry which is preliminary data.</text>
</comment>
<dbReference type="FunFam" id="3.30.160.60:FF:000594">
    <property type="entry name" value="Transcription factor HIVEP2"/>
    <property type="match status" value="1"/>
</dbReference>
<proteinExistence type="predicted"/>
<evidence type="ECO:0000256" key="9">
    <source>
        <dbReference type="ARBA" id="ARBA00023242"/>
    </source>
</evidence>
<dbReference type="PANTHER" id="PTHR45944:SF3">
    <property type="entry name" value="ZINC FINGER PROTEIN 40"/>
    <property type="match status" value="1"/>
</dbReference>
<organism evidence="13 14">
    <name type="scientific">Alligator mississippiensis</name>
    <name type="common">American alligator</name>
    <dbReference type="NCBI Taxonomy" id="8496"/>
    <lineage>
        <taxon>Eukaryota</taxon>
        <taxon>Metazoa</taxon>
        <taxon>Chordata</taxon>
        <taxon>Craniata</taxon>
        <taxon>Vertebrata</taxon>
        <taxon>Euteleostomi</taxon>
        <taxon>Archelosauria</taxon>
        <taxon>Archosauria</taxon>
        <taxon>Crocodylia</taxon>
        <taxon>Alligatoridae</taxon>
        <taxon>Alligatorinae</taxon>
        <taxon>Alligator</taxon>
    </lineage>
</organism>
<dbReference type="GO" id="GO:0005634">
    <property type="term" value="C:nucleus"/>
    <property type="evidence" value="ECO:0007669"/>
    <property type="project" value="UniProtKB-SubCell"/>
</dbReference>
<keyword evidence="2" id="KW-0597">Phosphoprotein</keyword>
<reference evidence="13 14" key="1">
    <citation type="journal article" date="2012" name="Genome Biol.">
        <title>Sequencing three crocodilian genomes to illuminate the evolution of archosaurs and amniotes.</title>
        <authorList>
            <person name="St John J.A."/>
            <person name="Braun E.L."/>
            <person name="Isberg S.R."/>
            <person name="Miles L.G."/>
            <person name="Chong A.Y."/>
            <person name="Gongora J."/>
            <person name="Dalzell P."/>
            <person name="Moran C."/>
            <person name="Bed'hom B."/>
            <person name="Abzhanov A."/>
            <person name="Burgess S.C."/>
            <person name="Cooksey A.M."/>
            <person name="Castoe T.A."/>
            <person name="Crawford N.G."/>
            <person name="Densmore L.D."/>
            <person name="Drew J.C."/>
            <person name="Edwards S.V."/>
            <person name="Faircloth B.C."/>
            <person name="Fujita M.K."/>
            <person name="Greenwold M.J."/>
            <person name="Hoffmann F.G."/>
            <person name="Howard J.M."/>
            <person name="Iguchi T."/>
            <person name="Janes D.E."/>
            <person name="Khan S.Y."/>
            <person name="Kohno S."/>
            <person name="de Koning A.J."/>
            <person name="Lance S.L."/>
            <person name="McCarthy F.M."/>
            <person name="McCormack J.E."/>
            <person name="Merchant M.E."/>
            <person name="Peterson D.G."/>
            <person name="Pollock D.D."/>
            <person name="Pourmand N."/>
            <person name="Raney B.J."/>
            <person name="Roessler K.A."/>
            <person name="Sanford J.R."/>
            <person name="Sawyer R.H."/>
            <person name="Schmidt C.J."/>
            <person name="Triplett E.W."/>
            <person name="Tuberville T.D."/>
            <person name="Venegas-Anaya M."/>
            <person name="Howard J.T."/>
            <person name="Jarvis E.D."/>
            <person name="Guillette L.J.Jr."/>
            <person name="Glenn T.C."/>
            <person name="Green R.E."/>
            <person name="Ray D.A."/>
        </authorList>
    </citation>
    <scope>NUCLEOTIDE SEQUENCE [LARGE SCALE GENOMIC DNA]</scope>
    <source>
        <strain evidence="13">KSC_2009_1</strain>
    </source>
</reference>
<keyword evidence="9" id="KW-0539">Nucleus</keyword>
<comment type="subcellular location">
    <subcellularLocation>
        <location evidence="1">Nucleus</location>
    </subcellularLocation>
</comment>
<evidence type="ECO:0000256" key="5">
    <source>
        <dbReference type="ARBA" id="ARBA00022771"/>
    </source>
</evidence>
<feature type="domain" description="C2H2-type" evidence="12">
    <location>
        <begin position="211"/>
        <end position="240"/>
    </location>
</feature>
<evidence type="ECO:0000313" key="13">
    <source>
        <dbReference type="EMBL" id="KYO30442.1"/>
    </source>
</evidence>
<dbReference type="PROSITE" id="PS50157">
    <property type="entry name" value="ZINC_FINGER_C2H2_2"/>
    <property type="match status" value="2"/>
</dbReference>
<dbReference type="SMART" id="SM00355">
    <property type="entry name" value="ZnF_C2H2"/>
    <property type="match status" value="2"/>
</dbReference>
<keyword evidence="7" id="KW-0805">Transcription regulation</keyword>
<dbReference type="InterPro" id="IPR013087">
    <property type="entry name" value="Znf_C2H2_type"/>
</dbReference>
<evidence type="ECO:0000256" key="1">
    <source>
        <dbReference type="ARBA" id="ARBA00004123"/>
    </source>
</evidence>
<dbReference type="PANTHER" id="PTHR45944">
    <property type="entry name" value="SCHNURRI, ISOFORM F"/>
    <property type="match status" value="1"/>
</dbReference>
<accession>A0A151N116</accession>
<dbReference type="Gene3D" id="3.30.160.60">
    <property type="entry name" value="Classic Zinc Finger"/>
    <property type="match status" value="2"/>
</dbReference>
<keyword evidence="5 10" id="KW-0863">Zinc-finger</keyword>
<keyword evidence="8" id="KW-0804">Transcription</keyword>
<evidence type="ECO:0000313" key="14">
    <source>
        <dbReference type="Proteomes" id="UP000050525"/>
    </source>
</evidence>
<gene>
    <name evidence="13" type="primary">HIVEP1</name>
    <name evidence="13" type="ORF">Y1Q_0019068</name>
</gene>
<dbReference type="Proteomes" id="UP000050525">
    <property type="component" value="Unassembled WGS sequence"/>
</dbReference>
<dbReference type="Pfam" id="PF00096">
    <property type="entry name" value="zf-C2H2"/>
    <property type="match status" value="2"/>
</dbReference>
<name>A0A151N116_ALLMI</name>
<dbReference type="STRING" id="8496.A0A151N116"/>
<evidence type="ECO:0000256" key="6">
    <source>
        <dbReference type="ARBA" id="ARBA00022833"/>
    </source>
</evidence>
<keyword evidence="14" id="KW-1185">Reference proteome</keyword>
<dbReference type="EMBL" id="AKHW03004164">
    <property type="protein sequence ID" value="KYO30442.1"/>
    <property type="molecule type" value="Genomic_DNA"/>
</dbReference>
<evidence type="ECO:0000256" key="8">
    <source>
        <dbReference type="ARBA" id="ARBA00023163"/>
    </source>
</evidence>